<accession>A0ABR0LHV6</accession>
<protein>
    <submittedName>
        <fullName evidence="1">Uncharacterized protein</fullName>
    </submittedName>
</protein>
<dbReference type="Proteomes" id="UP001357485">
    <property type="component" value="Unassembled WGS sequence"/>
</dbReference>
<reference evidence="1 2" key="1">
    <citation type="submission" date="2023-08" db="EMBL/GenBank/DDBJ databases">
        <title>Black Yeasts Isolated from many extreme environments.</title>
        <authorList>
            <person name="Coleine C."/>
            <person name="Stajich J.E."/>
            <person name="Selbmann L."/>
        </authorList>
    </citation>
    <scope>NUCLEOTIDE SEQUENCE [LARGE SCALE GENOMIC DNA]</scope>
    <source>
        <strain evidence="1 2">CCFEE 536</strain>
    </source>
</reference>
<keyword evidence="2" id="KW-1185">Reference proteome</keyword>
<dbReference type="EMBL" id="JAVRRA010020313">
    <property type="protein sequence ID" value="KAK5167921.1"/>
    <property type="molecule type" value="Genomic_DNA"/>
</dbReference>
<organism evidence="1 2">
    <name type="scientific">Cryomyces antarcticus</name>
    <dbReference type="NCBI Taxonomy" id="329879"/>
    <lineage>
        <taxon>Eukaryota</taxon>
        <taxon>Fungi</taxon>
        <taxon>Dikarya</taxon>
        <taxon>Ascomycota</taxon>
        <taxon>Pezizomycotina</taxon>
        <taxon>Dothideomycetes</taxon>
        <taxon>Dothideomycetes incertae sedis</taxon>
        <taxon>Cryomyces</taxon>
    </lineage>
</organism>
<sequence>MTGAAAVVNSDVYVEETGRLRVWTSLKALGTLGIYISDLPNRSLEADLMALVFGKPVPLHVVQRSATSPNVLEIDVAQAWQESDQKAG</sequence>
<gene>
    <name evidence="1" type="ORF">LTR16_011943</name>
</gene>
<comment type="caution">
    <text evidence="1">The sequence shown here is derived from an EMBL/GenBank/DDBJ whole genome shotgun (WGS) entry which is preliminary data.</text>
</comment>
<feature type="non-terminal residue" evidence="1">
    <location>
        <position position="88"/>
    </location>
</feature>
<name>A0ABR0LHV6_9PEZI</name>
<evidence type="ECO:0000313" key="2">
    <source>
        <dbReference type="Proteomes" id="UP001357485"/>
    </source>
</evidence>
<evidence type="ECO:0000313" key="1">
    <source>
        <dbReference type="EMBL" id="KAK5167921.1"/>
    </source>
</evidence>
<proteinExistence type="predicted"/>